<dbReference type="InterPro" id="IPR006342">
    <property type="entry name" value="FkbM_mtfrase"/>
</dbReference>
<name>A1S0Y1_THEPD</name>
<dbReference type="HOGENOM" id="CLU_1014192_0_0_2"/>
<dbReference type="Pfam" id="PF05050">
    <property type="entry name" value="Methyltransf_21"/>
    <property type="match status" value="1"/>
</dbReference>
<dbReference type="STRING" id="368408.Tpen_1716"/>
<reference evidence="3" key="1">
    <citation type="journal article" date="2008" name="J. Bacteriol.">
        <title>Genome sequence of Thermofilum pendens reveals an exceptional loss of biosynthetic pathways without genome reduction.</title>
        <authorList>
            <person name="Anderson I."/>
            <person name="Rodriguez J."/>
            <person name="Susanti D."/>
            <person name="Porat I."/>
            <person name="Reich C."/>
            <person name="Ulrich L.E."/>
            <person name="Elkins J.G."/>
            <person name="Mavromatis K."/>
            <person name="Lykidis A."/>
            <person name="Kim E."/>
            <person name="Thompson L.S."/>
            <person name="Nolan M."/>
            <person name="Land M."/>
            <person name="Copeland A."/>
            <person name="Lapidus A."/>
            <person name="Lucas S."/>
            <person name="Detter C."/>
            <person name="Zhulin I.B."/>
            <person name="Olsen G.J."/>
            <person name="Whitman W."/>
            <person name="Mukhopadhyay B."/>
            <person name="Bristow J."/>
            <person name="Kyrpides N."/>
        </authorList>
    </citation>
    <scope>NUCLEOTIDE SEQUENCE [LARGE SCALE GENOMIC DNA]</scope>
    <source>
        <strain evidence="3">DSM 2475 / Hrk 5</strain>
    </source>
</reference>
<dbReference type="GeneID" id="4601741"/>
<dbReference type="OrthoDB" id="275825at2157"/>
<dbReference type="eggNOG" id="arCOG01401">
    <property type="taxonomic scope" value="Archaea"/>
</dbReference>
<dbReference type="KEGG" id="tpe:Tpen_1716"/>
<keyword evidence="2" id="KW-0808">Transferase</keyword>
<keyword evidence="3" id="KW-1185">Reference proteome</keyword>
<dbReference type="PANTHER" id="PTHR34203:SF15">
    <property type="entry name" value="SLL1173 PROTEIN"/>
    <property type="match status" value="1"/>
</dbReference>
<evidence type="ECO:0000313" key="2">
    <source>
        <dbReference type="EMBL" id="ABL79111.1"/>
    </source>
</evidence>
<proteinExistence type="predicted"/>
<feature type="domain" description="Methyltransferase FkbM" evidence="1">
    <location>
        <begin position="105"/>
        <end position="255"/>
    </location>
</feature>
<dbReference type="PANTHER" id="PTHR34203">
    <property type="entry name" value="METHYLTRANSFERASE, FKBM FAMILY PROTEIN"/>
    <property type="match status" value="1"/>
</dbReference>
<dbReference type="EMBL" id="CP000505">
    <property type="protein sequence ID" value="ABL79111.1"/>
    <property type="molecule type" value="Genomic_DNA"/>
</dbReference>
<dbReference type="SUPFAM" id="SSF53335">
    <property type="entry name" value="S-adenosyl-L-methionine-dependent methyltransferases"/>
    <property type="match status" value="1"/>
</dbReference>
<gene>
    <name evidence="2" type="ordered locus">Tpen_1716</name>
</gene>
<dbReference type="RefSeq" id="WP_011753376.1">
    <property type="nucleotide sequence ID" value="NC_008698.1"/>
</dbReference>
<organism evidence="2 3">
    <name type="scientific">Thermofilum pendens (strain DSM 2475 / Hrk 5)</name>
    <dbReference type="NCBI Taxonomy" id="368408"/>
    <lineage>
        <taxon>Archaea</taxon>
        <taxon>Thermoproteota</taxon>
        <taxon>Thermoprotei</taxon>
        <taxon>Thermofilales</taxon>
        <taxon>Thermofilaceae</taxon>
        <taxon>Thermofilum</taxon>
    </lineage>
</organism>
<dbReference type="InterPro" id="IPR029063">
    <property type="entry name" value="SAM-dependent_MTases_sf"/>
</dbReference>
<dbReference type="AlphaFoldDB" id="A1S0Y1"/>
<evidence type="ECO:0000259" key="1">
    <source>
        <dbReference type="Pfam" id="PF05050"/>
    </source>
</evidence>
<dbReference type="NCBIfam" id="TIGR01444">
    <property type="entry name" value="fkbM_fam"/>
    <property type="match status" value="1"/>
</dbReference>
<sequence>MKRRLGLVAGRVFLWMRIFRSFRGLTFRSAVNIPLSAAVDLLASLVTTPSNPRMLFSGFYLVKELGVVVFVRGGTEDLYYLLPGREGPVDEFIRSALSPGDVFVDVGANVGYYTLLGVLRGARVVAMEPVPQTVAVLKANLRLNGFSGVIVVDKCAWSTRGRVTLFVPSGRYYGLSSAYHDRGVKGSLVGVEAVRLDDVLRGFDRIRLVKLDVEGAEYDVLKGMESVLERVDFIVVEVSRRAKDIICLLKSHGFKVRRMGFTTYVLAQRISSSH</sequence>
<protein>
    <submittedName>
        <fullName evidence="2">Methyltransferase FkbM family</fullName>
    </submittedName>
</protein>
<evidence type="ECO:0000313" key="3">
    <source>
        <dbReference type="Proteomes" id="UP000000641"/>
    </source>
</evidence>
<dbReference type="Proteomes" id="UP000000641">
    <property type="component" value="Chromosome"/>
</dbReference>
<dbReference type="Gene3D" id="3.40.50.150">
    <property type="entry name" value="Vaccinia Virus protein VP39"/>
    <property type="match status" value="1"/>
</dbReference>
<dbReference type="GO" id="GO:0008168">
    <property type="term" value="F:methyltransferase activity"/>
    <property type="evidence" value="ECO:0007669"/>
    <property type="project" value="UniProtKB-KW"/>
</dbReference>
<dbReference type="GO" id="GO:0032259">
    <property type="term" value="P:methylation"/>
    <property type="evidence" value="ECO:0007669"/>
    <property type="project" value="UniProtKB-KW"/>
</dbReference>
<dbReference type="InterPro" id="IPR052514">
    <property type="entry name" value="SAM-dependent_MTase"/>
</dbReference>
<accession>A1S0Y1</accession>
<keyword evidence="2" id="KW-0489">Methyltransferase</keyword>
<dbReference type="EnsemblBacteria" id="ABL79111">
    <property type="protein sequence ID" value="ABL79111"/>
    <property type="gene ID" value="Tpen_1716"/>
</dbReference>